<keyword evidence="10" id="KW-1185">Reference proteome</keyword>
<dbReference type="SUPFAM" id="SSF56349">
    <property type="entry name" value="DNA breaking-rejoining enzymes"/>
    <property type="match status" value="1"/>
</dbReference>
<evidence type="ECO:0000313" key="10">
    <source>
        <dbReference type="Proteomes" id="UP000298616"/>
    </source>
</evidence>
<evidence type="ECO:0000259" key="7">
    <source>
        <dbReference type="PROSITE" id="PS51898"/>
    </source>
</evidence>
<dbReference type="InterPro" id="IPR004107">
    <property type="entry name" value="Integrase_SAM-like_N"/>
</dbReference>
<dbReference type="NCBIfam" id="NF040815">
    <property type="entry name" value="recomb_XerA_Arch"/>
    <property type="match status" value="1"/>
</dbReference>
<dbReference type="InterPro" id="IPR013762">
    <property type="entry name" value="Integrase-like_cat_sf"/>
</dbReference>
<dbReference type="InterPro" id="IPR002104">
    <property type="entry name" value="Integrase_catalytic"/>
</dbReference>
<feature type="compositionally biased region" description="Basic residues" evidence="6">
    <location>
        <begin position="12"/>
        <end position="26"/>
    </location>
</feature>
<feature type="domain" description="Tyr recombinase" evidence="7">
    <location>
        <begin position="125"/>
        <end position="297"/>
    </location>
</feature>
<protein>
    <submittedName>
        <fullName evidence="9">Integrase</fullName>
    </submittedName>
</protein>
<dbReference type="AlphaFoldDB" id="A0A4D7JY28"/>
<dbReference type="PANTHER" id="PTHR30349:SF64">
    <property type="entry name" value="PROPHAGE INTEGRASE INTD-RELATED"/>
    <property type="match status" value="1"/>
</dbReference>
<organism evidence="9 10">
    <name type="scientific">Mangrovivirga cuniculi</name>
    <dbReference type="NCBI Taxonomy" id="2715131"/>
    <lineage>
        <taxon>Bacteria</taxon>
        <taxon>Pseudomonadati</taxon>
        <taxon>Bacteroidota</taxon>
        <taxon>Cytophagia</taxon>
        <taxon>Cytophagales</taxon>
        <taxon>Mangrovivirgaceae</taxon>
        <taxon>Mangrovivirga</taxon>
    </lineage>
</organism>
<feature type="region of interest" description="Disordered" evidence="6">
    <location>
        <begin position="1"/>
        <end position="26"/>
    </location>
</feature>
<feature type="domain" description="Core-binding (CB)" evidence="8">
    <location>
        <begin position="25"/>
        <end position="108"/>
    </location>
</feature>
<evidence type="ECO:0000313" key="9">
    <source>
        <dbReference type="EMBL" id="QCK17076.1"/>
    </source>
</evidence>
<evidence type="ECO:0000256" key="3">
    <source>
        <dbReference type="ARBA" id="ARBA00023125"/>
    </source>
</evidence>
<dbReference type="Pfam" id="PF13495">
    <property type="entry name" value="Phage_int_SAM_4"/>
    <property type="match status" value="1"/>
</dbReference>
<keyword evidence="3 5" id="KW-0238">DNA-binding</keyword>
<sequence>MLKSSVSQKTNTNKKKNKNPFTRKKRRVPVPKEYIHKLETVRYSKSTIDTYIYYFSDFLTYCQIENSDTMTDEQVKSYLLYLIHDKKASQSTQNQAVNAIKFYLEKIKGEDRKYYWIDRPSKEKKLPVVLSEEEVVRMLKTPMNLKHRCMLTLIYSAGLRVGEMIDMKISDIDGDRMLIHVKGAKGKKDRTTLLSEKTLLLLREYYKKYKPKRWLFEGQGGEKYSASSLRKVFHRAKKNAGIKKDATLHTLRHSFATHLLERGTNLRYIQNLLGHSSSKTTEIYTHITSKGMNEIKSPLDNLEI</sequence>
<dbReference type="InterPro" id="IPR044068">
    <property type="entry name" value="CB"/>
</dbReference>
<evidence type="ECO:0000256" key="6">
    <source>
        <dbReference type="SAM" id="MobiDB-lite"/>
    </source>
</evidence>
<dbReference type="InterPro" id="IPR010998">
    <property type="entry name" value="Integrase_recombinase_N"/>
</dbReference>
<reference evidence="9 10" key="1">
    <citation type="submission" date="2018-04" db="EMBL/GenBank/DDBJ databases">
        <title>Complete genome uncultured novel isolate.</title>
        <authorList>
            <person name="Merlino G."/>
        </authorList>
    </citation>
    <scope>NUCLEOTIDE SEQUENCE [LARGE SCALE GENOMIC DNA]</scope>
    <source>
        <strain evidence="10">R1DC9</strain>
    </source>
</reference>
<keyword evidence="4" id="KW-0233">DNA recombination</keyword>
<dbReference type="GO" id="GO:0006310">
    <property type="term" value="P:DNA recombination"/>
    <property type="evidence" value="ECO:0007669"/>
    <property type="project" value="UniProtKB-KW"/>
</dbReference>
<proteinExistence type="inferred from homology"/>
<evidence type="ECO:0000256" key="4">
    <source>
        <dbReference type="ARBA" id="ARBA00023172"/>
    </source>
</evidence>
<dbReference type="GO" id="GO:0015074">
    <property type="term" value="P:DNA integration"/>
    <property type="evidence" value="ECO:0007669"/>
    <property type="project" value="UniProtKB-KW"/>
</dbReference>
<dbReference type="KEGG" id="fpf:DCC35_12815"/>
<dbReference type="OrthoDB" id="9801717at2"/>
<comment type="similarity">
    <text evidence="1">Belongs to the 'phage' integrase family.</text>
</comment>
<dbReference type="GO" id="GO:0003677">
    <property type="term" value="F:DNA binding"/>
    <property type="evidence" value="ECO:0007669"/>
    <property type="project" value="UniProtKB-UniRule"/>
</dbReference>
<dbReference type="EMBL" id="CP028923">
    <property type="protein sequence ID" value="QCK17076.1"/>
    <property type="molecule type" value="Genomic_DNA"/>
</dbReference>
<dbReference type="Proteomes" id="UP000298616">
    <property type="component" value="Chromosome"/>
</dbReference>
<evidence type="ECO:0000259" key="8">
    <source>
        <dbReference type="PROSITE" id="PS51900"/>
    </source>
</evidence>
<name>A0A4D7JY28_9BACT</name>
<evidence type="ECO:0000256" key="2">
    <source>
        <dbReference type="ARBA" id="ARBA00022908"/>
    </source>
</evidence>
<dbReference type="Gene3D" id="1.10.443.10">
    <property type="entry name" value="Intergrase catalytic core"/>
    <property type="match status" value="1"/>
</dbReference>
<accession>A0A4D7JY28</accession>
<evidence type="ECO:0000256" key="5">
    <source>
        <dbReference type="PROSITE-ProRule" id="PRU01248"/>
    </source>
</evidence>
<dbReference type="InterPro" id="IPR050090">
    <property type="entry name" value="Tyrosine_recombinase_XerCD"/>
</dbReference>
<evidence type="ECO:0000256" key="1">
    <source>
        <dbReference type="ARBA" id="ARBA00008857"/>
    </source>
</evidence>
<dbReference type="PANTHER" id="PTHR30349">
    <property type="entry name" value="PHAGE INTEGRASE-RELATED"/>
    <property type="match status" value="1"/>
</dbReference>
<dbReference type="PROSITE" id="PS51898">
    <property type="entry name" value="TYR_RECOMBINASE"/>
    <property type="match status" value="1"/>
</dbReference>
<dbReference type="InterPro" id="IPR011010">
    <property type="entry name" value="DNA_brk_join_enz"/>
</dbReference>
<gene>
    <name evidence="9" type="ORF">DCC35_12815</name>
</gene>
<dbReference type="Gene3D" id="1.10.150.130">
    <property type="match status" value="1"/>
</dbReference>
<keyword evidence="2" id="KW-0229">DNA integration</keyword>
<dbReference type="Pfam" id="PF00589">
    <property type="entry name" value="Phage_integrase"/>
    <property type="match status" value="1"/>
</dbReference>
<dbReference type="PROSITE" id="PS51900">
    <property type="entry name" value="CB"/>
    <property type="match status" value="1"/>
</dbReference>